<dbReference type="GeneTree" id="ENSGT00390000001588"/>
<protein>
    <recommendedName>
        <fullName evidence="7">Protein arginine methyltransferase NDUFAF7</fullName>
        <ecNumber evidence="7">2.1.1.320</ecNumber>
    </recommendedName>
</protein>
<evidence type="ECO:0000313" key="9">
    <source>
        <dbReference type="Ensembl" id="ENSLACP00000008443.1"/>
    </source>
</evidence>
<dbReference type="STRING" id="7897.ENSLACP00000008443"/>
<comment type="function">
    <text evidence="7">Arginine methyltransferase involved in the assembly or stability of mitochondrial NADH:ubiquinone oxidoreductase complex (complex I).</text>
</comment>
<evidence type="ECO:0000256" key="5">
    <source>
        <dbReference type="ARBA" id="ARBA00023128"/>
    </source>
</evidence>
<evidence type="ECO:0000256" key="1">
    <source>
        <dbReference type="ARBA" id="ARBA00004173"/>
    </source>
</evidence>
<keyword evidence="10" id="KW-1185">Reference proteome</keyword>
<reference evidence="9" key="3">
    <citation type="submission" date="2025-09" db="UniProtKB">
        <authorList>
            <consortium name="Ensembl"/>
        </authorList>
    </citation>
    <scope>IDENTIFICATION</scope>
</reference>
<keyword evidence="5 7" id="KW-0496">Mitochondrion</keyword>
<name>H3AFM2_LATCH</name>
<evidence type="ECO:0000256" key="8">
    <source>
        <dbReference type="SAM" id="MobiDB-lite"/>
    </source>
</evidence>
<dbReference type="EMBL" id="AFYH01155679">
    <property type="status" value="NOT_ANNOTATED_CDS"/>
    <property type="molecule type" value="Genomic_DNA"/>
</dbReference>
<sequence length="415" mass="46554">VRVKQLRFCCIPSAAMEKAQHQFSTKPSKKKKNSQLTPMLKHLLSKIKSTGPITVAEYMREVLTNPVMGYHLHKDMVGADGDFVTSPEISQIFEELLGVWCMAAGKPKAFQMVELRPGRDTLTSDVLRVSTNFSLLKSEVSVHLVEVSPKLSEVPAQVLMERKRRQMGKGATKAGFPVFWYRDLQDVLRGYAFYLAHEFNALPIHKFQKTEQVLLDMDPQVPHNFCFVLVSSPTMASKTLLQAGEKRELCLGGGVIIQRLTDRISEHGGAVLIADYRHTGTKTDTFRGFCGQKLPDVLTASETPDLTADVDFSYLQRMRGKVATLGPITQQQFLRNMGIESPITSAAEKLHIQQLKHLTDGYDMLMIPKEMGERFKFFSLLPHSKLSTPTKEKKSSNKHGPPSPPVVGFRHLAFE</sequence>
<evidence type="ECO:0000256" key="2">
    <source>
        <dbReference type="ARBA" id="ARBA00005891"/>
    </source>
</evidence>
<dbReference type="Gene3D" id="3.40.50.12710">
    <property type="match status" value="1"/>
</dbReference>
<dbReference type="SUPFAM" id="SSF53335">
    <property type="entry name" value="S-adenosyl-L-methionine-dependent methyltransferases"/>
    <property type="match status" value="1"/>
</dbReference>
<dbReference type="GO" id="GO:0035243">
    <property type="term" value="F:protein-arginine omega-N symmetric methyltransferase activity"/>
    <property type="evidence" value="ECO:0007669"/>
    <property type="project" value="UniProtKB-EC"/>
</dbReference>
<dbReference type="Pfam" id="PF02636">
    <property type="entry name" value="Methyltransf_28"/>
    <property type="match status" value="1"/>
</dbReference>
<dbReference type="PANTHER" id="PTHR12049:SF7">
    <property type="entry name" value="PROTEIN ARGININE METHYLTRANSFERASE NDUFAF7, MITOCHONDRIAL"/>
    <property type="match status" value="1"/>
</dbReference>
<dbReference type="GO" id="GO:0005739">
    <property type="term" value="C:mitochondrion"/>
    <property type="evidence" value="ECO:0007669"/>
    <property type="project" value="UniProtKB-SubCell"/>
</dbReference>
<comment type="catalytic activity">
    <reaction evidence="6 7">
        <text>L-arginyl-[protein] + 2 S-adenosyl-L-methionine = N(omega),N(omega)'-dimethyl-L-arginyl-[protein] + 2 S-adenosyl-L-homocysteine + 2 H(+)</text>
        <dbReference type="Rhea" id="RHEA:48108"/>
        <dbReference type="Rhea" id="RHEA-COMP:10532"/>
        <dbReference type="Rhea" id="RHEA-COMP:11992"/>
        <dbReference type="ChEBI" id="CHEBI:15378"/>
        <dbReference type="ChEBI" id="CHEBI:29965"/>
        <dbReference type="ChEBI" id="CHEBI:57856"/>
        <dbReference type="ChEBI" id="CHEBI:59789"/>
        <dbReference type="ChEBI" id="CHEBI:88221"/>
        <dbReference type="EC" id="2.1.1.320"/>
    </reaction>
</comment>
<feature type="region of interest" description="Disordered" evidence="8">
    <location>
        <begin position="386"/>
        <end position="407"/>
    </location>
</feature>
<dbReference type="GO" id="GO:0032981">
    <property type="term" value="P:mitochondrial respiratory chain complex I assembly"/>
    <property type="evidence" value="ECO:0007669"/>
    <property type="project" value="TreeGrafter"/>
</dbReference>
<dbReference type="EC" id="2.1.1.320" evidence="7"/>
<reference evidence="10" key="1">
    <citation type="submission" date="2011-08" db="EMBL/GenBank/DDBJ databases">
        <title>The draft genome of Latimeria chalumnae.</title>
        <authorList>
            <person name="Di Palma F."/>
            <person name="Alfoldi J."/>
            <person name="Johnson J."/>
            <person name="Berlin A."/>
            <person name="Gnerre S."/>
            <person name="Jaffe D."/>
            <person name="MacCallum I."/>
            <person name="Young S."/>
            <person name="Walker B.J."/>
            <person name="Lander E."/>
            <person name="Lindblad-Toh K."/>
        </authorList>
    </citation>
    <scope>NUCLEOTIDE SEQUENCE [LARGE SCALE GENOMIC DNA]</scope>
    <source>
        <strain evidence="10">Wild caught</strain>
    </source>
</reference>
<comment type="subcellular location">
    <subcellularLocation>
        <location evidence="1 7">Mitochondrion</location>
    </subcellularLocation>
</comment>
<dbReference type="AlphaFoldDB" id="H3AFM2"/>
<dbReference type="eggNOG" id="KOG2901">
    <property type="taxonomic scope" value="Eukaryota"/>
</dbReference>
<dbReference type="Proteomes" id="UP000008672">
    <property type="component" value="Unassembled WGS sequence"/>
</dbReference>
<accession>H3AFM2</accession>
<evidence type="ECO:0000256" key="7">
    <source>
        <dbReference type="RuleBase" id="RU364114"/>
    </source>
</evidence>
<comment type="similarity">
    <text evidence="2 7">Belongs to the NDUFAF7 family.</text>
</comment>
<dbReference type="Ensembl" id="ENSLACT00000008511.1">
    <property type="protein sequence ID" value="ENSLACP00000008443.1"/>
    <property type="gene ID" value="ENSLACG00000007474.1"/>
</dbReference>
<dbReference type="InterPro" id="IPR038375">
    <property type="entry name" value="NDUFAF7_sf"/>
</dbReference>
<dbReference type="PANTHER" id="PTHR12049">
    <property type="entry name" value="PROTEIN ARGININE METHYLTRANSFERASE NDUFAF7, MITOCHONDRIAL"/>
    <property type="match status" value="1"/>
</dbReference>
<dbReference type="InParanoid" id="H3AFM2"/>
<evidence type="ECO:0000256" key="3">
    <source>
        <dbReference type="ARBA" id="ARBA00022603"/>
    </source>
</evidence>
<proteinExistence type="inferred from homology"/>
<dbReference type="GO" id="GO:0032259">
    <property type="term" value="P:methylation"/>
    <property type="evidence" value="ECO:0007669"/>
    <property type="project" value="UniProtKB-KW"/>
</dbReference>
<organism evidence="9 10">
    <name type="scientific">Latimeria chalumnae</name>
    <name type="common">Coelacanth</name>
    <dbReference type="NCBI Taxonomy" id="7897"/>
    <lineage>
        <taxon>Eukaryota</taxon>
        <taxon>Metazoa</taxon>
        <taxon>Chordata</taxon>
        <taxon>Craniata</taxon>
        <taxon>Vertebrata</taxon>
        <taxon>Euteleostomi</taxon>
        <taxon>Coelacanthiformes</taxon>
        <taxon>Coelacanthidae</taxon>
        <taxon>Latimeria</taxon>
    </lineage>
</organism>
<dbReference type="OMA" id="TYKHSIT"/>
<evidence type="ECO:0000256" key="4">
    <source>
        <dbReference type="ARBA" id="ARBA00022679"/>
    </source>
</evidence>
<evidence type="ECO:0000313" key="10">
    <source>
        <dbReference type="Proteomes" id="UP000008672"/>
    </source>
</evidence>
<evidence type="ECO:0000256" key="6">
    <source>
        <dbReference type="ARBA" id="ARBA00048612"/>
    </source>
</evidence>
<keyword evidence="4 7" id="KW-0808">Transferase</keyword>
<reference evidence="9" key="2">
    <citation type="submission" date="2025-08" db="UniProtKB">
        <authorList>
            <consortium name="Ensembl"/>
        </authorList>
    </citation>
    <scope>IDENTIFICATION</scope>
</reference>
<dbReference type="InterPro" id="IPR003788">
    <property type="entry name" value="NDUFAF7"/>
</dbReference>
<dbReference type="HOGENOM" id="CLU_024840_3_1_1"/>
<keyword evidence="3 7" id="KW-0489">Methyltransferase</keyword>
<dbReference type="InterPro" id="IPR029063">
    <property type="entry name" value="SAM-dependent_MTases_sf"/>
</dbReference>